<dbReference type="AlphaFoldDB" id="A0AB39Z2Z9"/>
<accession>A0AB39Z2Z9</accession>
<dbReference type="Proteomes" id="UP001652628">
    <property type="component" value="Chromosome 2R"/>
</dbReference>
<dbReference type="RefSeq" id="XP_016927516.1">
    <property type="nucleotide sequence ID" value="XM_017072027.3"/>
</dbReference>
<sequence>MNRGLFKIWQILILLDSIQNSMEIKYKFTMEDERIFTACRDEPPEILDINGLFDISQNTFHMNESGVTISGNATVIWDIQPSDRVQLAFGILYFDRGTWQPTTLNLMFKDFCKVLFDKNQLWYDSYPKHIINSPEIKEKCFRVKGAKMILETYSVDFIFSSGFPLKDGRYAFRFRFTAFDKEEMKRPSEGCFEIKGDFNKLHN</sequence>
<dbReference type="SMART" id="SM00675">
    <property type="entry name" value="DM11"/>
    <property type="match status" value="1"/>
</dbReference>
<dbReference type="GeneID" id="108008236"/>
<reference evidence="2" key="1">
    <citation type="submission" date="2025-08" db="UniProtKB">
        <authorList>
            <consortium name="RefSeq"/>
        </authorList>
    </citation>
    <scope>IDENTIFICATION</scope>
</reference>
<evidence type="ECO:0000313" key="1">
    <source>
        <dbReference type="Proteomes" id="UP001652628"/>
    </source>
</evidence>
<dbReference type="InterPro" id="IPR006601">
    <property type="entry name" value="Uncharacterised_DM11_DROME"/>
</dbReference>
<proteinExistence type="predicted"/>
<keyword evidence="1" id="KW-1185">Reference proteome</keyword>
<protein>
    <submittedName>
        <fullName evidence="2">Uncharacterized protein</fullName>
    </submittedName>
</protein>
<organism evidence="1 2">
    <name type="scientific">Drosophila suzukii</name>
    <name type="common">Spotted-wing drosophila fruit fly</name>
    <dbReference type="NCBI Taxonomy" id="28584"/>
    <lineage>
        <taxon>Eukaryota</taxon>
        <taxon>Metazoa</taxon>
        <taxon>Ecdysozoa</taxon>
        <taxon>Arthropoda</taxon>
        <taxon>Hexapoda</taxon>
        <taxon>Insecta</taxon>
        <taxon>Pterygota</taxon>
        <taxon>Neoptera</taxon>
        <taxon>Endopterygota</taxon>
        <taxon>Diptera</taxon>
        <taxon>Brachycera</taxon>
        <taxon>Muscomorpha</taxon>
        <taxon>Ephydroidea</taxon>
        <taxon>Drosophilidae</taxon>
        <taxon>Drosophila</taxon>
        <taxon>Sophophora</taxon>
    </lineage>
</organism>
<evidence type="ECO:0000313" key="2">
    <source>
        <dbReference type="RefSeq" id="XP_016927516.1"/>
    </source>
</evidence>
<name>A0AB39Z2Z9_DROSZ</name>
<gene>
    <name evidence="2" type="primary">LOC108008236</name>
</gene>